<dbReference type="InterPro" id="IPR032675">
    <property type="entry name" value="LRR_dom_sf"/>
</dbReference>
<dbReference type="InterPro" id="IPR050541">
    <property type="entry name" value="LRR_TM_domain-containing"/>
</dbReference>
<dbReference type="FunFam" id="3.80.10.10:FF:000770">
    <property type="entry name" value="Uncharacterized protein"/>
    <property type="match status" value="2"/>
</dbReference>
<dbReference type="GO" id="GO:0005886">
    <property type="term" value="C:plasma membrane"/>
    <property type="evidence" value="ECO:0007669"/>
    <property type="project" value="TreeGrafter"/>
</dbReference>
<dbReference type="AlphaFoldDB" id="A0AAW1C3S6"/>
<feature type="domain" description="LRRCT" evidence="6">
    <location>
        <begin position="634"/>
        <end position="680"/>
    </location>
</feature>
<dbReference type="Pfam" id="PF13855">
    <property type="entry name" value="LRR_8"/>
    <property type="match status" value="4"/>
</dbReference>
<keyword evidence="1" id="KW-0433">Leucine-rich repeat</keyword>
<evidence type="ECO:0000313" key="7">
    <source>
        <dbReference type="EMBL" id="KAK9408983.1"/>
    </source>
</evidence>
<dbReference type="SMART" id="SM00369">
    <property type="entry name" value="LRR_TYP"/>
    <property type="match status" value="14"/>
</dbReference>
<evidence type="ECO:0000256" key="3">
    <source>
        <dbReference type="ARBA" id="ARBA00022737"/>
    </source>
</evidence>
<dbReference type="PRINTS" id="PR00019">
    <property type="entry name" value="LEURICHRPT"/>
</dbReference>
<reference evidence="7 8" key="1">
    <citation type="journal article" date="2024" name="Proc. Natl. Acad. Sci. U.S.A.">
        <title>The genetic regulatory architecture and epigenomic basis for age-related changes in rattlesnake venom.</title>
        <authorList>
            <person name="Hogan M.P."/>
            <person name="Holding M.L."/>
            <person name="Nystrom G.S."/>
            <person name="Colston T.J."/>
            <person name="Bartlett D.A."/>
            <person name="Mason A.J."/>
            <person name="Ellsworth S.A."/>
            <person name="Rautsaw R.M."/>
            <person name="Lawrence K.C."/>
            <person name="Strickland J.L."/>
            <person name="He B."/>
            <person name="Fraser P."/>
            <person name="Margres M.J."/>
            <person name="Gilbert D.M."/>
            <person name="Gibbs H.L."/>
            <person name="Parkinson C.L."/>
            <person name="Rokyta D.R."/>
        </authorList>
    </citation>
    <scope>NUCLEOTIDE SEQUENCE [LARGE SCALE GENOMIC DNA]</scope>
    <source>
        <strain evidence="7">DRR0105</strain>
    </source>
</reference>
<dbReference type="Proteomes" id="UP001474421">
    <property type="component" value="Unassembled WGS sequence"/>
</dbReference>
<dbReference type="InterPro" id="IPR000483">
    <property type="entry name" value="Cys-rich_flank_reg_C"/>
</dbReference>
<sequence length="699" mass="79134">MTSSAPSLLIACLVMSLSSYTQQVLYCPPTPAPESVTEFVCNSPSLREFPTGFPARAKRISVEFTQVSSLGVEALQGLPNLQELHLSNNRLKTLPSGLFRNLPQLHTLDLSRNLLEDLPPEIFTNASSLTHLFLSENQLAELRPSWFETLEKLRILGLDHNQVKEIPISCFDKLEELTSLDLSFNLIHHLAPEMFSSLDNLERLVLESNPIQCIVKKTFHWHPKLSVLSLKNSSLTHIIMGVFDPLDQLELLDLSDNELSTMDDPVYKPSANLSLDLSGNPWACDCRLENLLRWIKDHNIHLYSKEEFVCASPKHFKGRFSKRQKKIVSPPKIQAIVLFLRERKTFEGGRLSTSGMTSSAPSLLIACLVMSLNSYTQQVLYCPPTPAPESITEFVCNSPSLREFPTGFPARAKRISVEFTQVSSLGVEALQGLPNLQELHLSNNKLKTLPSGLFRNLPQLHTLDLSRNLLEDLPPEIFTNASSLTHLSLSENQLTELRPSWFETLEELWILGLDHNQVKEIPISCFDKLKELTSLDLSFNLIHRLTTGMFSGLDNLERLVLESNPIQCIMGRTFHWRPKLSVLSLKNSSLTHVIMGVFQLDQLELLDLSDNEFTTLDPPVHKPSANFSLDLSGNPWACDCRLENLLRWLKDHNIHLYSKEEFVCASPKHFKGNENVNICLPFERRLNSARKFSQVFFSP</sequence>
<comment type="caution">
    <text evidence="7">The sequence shown here is derived from an EMBL/GenBank/DDBJ whole genome shotgun (WGS) entry which is preliminary data.</text>
</comment>
<dbReference type="Pfam" id="PF00560">
    <property type="entry name" value="LRR_1"/>
    <property type="match status" value="2"/>
</dbReference>
<evidence type="ECO:0000259" key="6">
    <source>
        <dbReference type="SMART" id="SM00082"/>
    </source>
</evidence>
<dbReference type="SMART" id="SM00364">
    <property type="entry name" value="LRR_BAC"/>
    <property type="match status" value="6"/>
</dbReference>
<evidence type="ECO:0000256" key="5">
    <source>
        <dbReference type="SAM" id="SignalP"/>
    </source>
</evidence>
<name>A0AAW1C3S6_CROAD</name>
<keyword evidence="3" id="KW-0677">Repeat</keyword>
<proteinExistence type="predicted"/>
<dbReference type="GO" id="GO:0019834">
    <property type="term" value="F:phospholipase A2 inhibitor activity"/>
    <property type="evidence" value="ECO:0007669"/>
    <property type="project" value="UniProtKB-KW"/>
</dbReference>
<evidence type="ECO:0000256" key="2">
    <source>
        <dbReference type="ARBA" id="ARBA00022729"/>
    </source>
</evidence>
<feature type="signal peptide" evidence="5">
    <location>
        <begin position="1"/>
        <end position="23"/>
    </location>
</feature>
<keyword evidence="8" id="KW-1185">Reference proteome</keyword>
<dbReference type="Gene3D" id="3.80.10.10">
    <property type="entry name" value="Ribonuclease Inhibitor"/>
    <property type="match status" value="4"/>
</dbReference>
<keyword evidence="7" id="KW-0593">Phospholipase A2 inhibitor</keyword>
<dbReference type="EMBL" id="JAOTOJ010000001">
    <property type="protein sequence ID" value="KAK9408983.1"/>
    <property type="molecule type" value="Genomic_DNA"/>
</dbReference>
<keyword evidence="4" id="KW-0325">Glycoprotein</keyword>
<organism evidence="7 8">
    <name type="scientific">Crotalus adamanteus</name>
    <name type="common">Eastern diamondback rattlesnake</name>
    <dbReference type="NCBI Taxonomy" id="8729"/>
    <lineage>
        <taxon>Eukaryota</taxon>
        <taxon>Metazoa</taxon>
        <taxon>Chordata</taxon>
        <taxon>Craniata</taxon>
        <taxon>Vertebrata</taxon>
        <taxon>Euteleostomi</taxon>
        <taxon>Lepidosauria</taxon>
        <taxon>Squamata</taxon>
        <taxon>Bifurcata</taxon>
        <taxon>Unidentata</taxon>
        <taxon>Episquamata</taxon>
        <taxon>Toxicofera</taxon>
        <taxon>Serpentes</taxon>
        <taxon>Colubroidea</taxon>
        <taxon>Viperidae</taxon>
        <taxon>Crotalinae</taxon>
        <taxon>Crotalus</taxon>
    </lineage>
</organism>
<dbReference type="SMART" id="SM00082">
    <property type="entry name" value="LRRCT"/>
    <property type="match status" value="2"/>
</dbReference>
<evidence type="ECO:0000256" key="1">
    <source>
        <dbReference type="ARBA" id="ARBA00022614"/>
    </source>
</evidence>
<gene>
    <name evidence="7" type="ORF">NXF25_000158</name>
</gene>
<keyword evidence="2 5" id="KW-0732">Signal</keyword>
<dbReference type="PANTHER" id="PTHR24369">
    <property type="entry name" value="ANTIGEN BSP, PUTATIVE-RELATED"/>
    <property type="match status" value="1"/>
</dbReference>
<dbReference type="SMART" id="SM00365">
    <property type="entry name" value="LRR_SD22"/>
    <property type="match status" value="6"/>
</dbReference>
<feature type="domain" description="LRRCT" evidence="6">
    <location>
        <begin position="280"/>
        <end position="331"/>
    </location>
</feature>
<dbReference type="InterPro" id="IPR003591">
    <property type="entry name" value="Leu-rich_rpt_typical-subtyp"/>
</dbReference>
<accession>A0AAW1C3S6</accession>
<dbReference type="PANTHER" id="PTHR24369:SF210">
    <property type="entry name" value="CHAOPTIN-RELATED"/>
    <property type="match status" value="1"/>
</dbReference>
<dbReference type="SUPFAM" id="SSF52058">
    <property type="entry name" value="L domain-like"/>
    <property type="match status" value="2"/>
</dbReference>
<feature type="chain" id="PRO_5043407603" evidence="5">
    <location>
        <begin position="24"/>
        <end position="699"/>
    </location>
</feature>
<dbReference type="FunFam" id="3.80.10.10:FF:001360">
    <property type="entry name" value="Uncharacterized protein"/>
    <property type="match status" value="1"/>
</dbReference>
<evidence type="ECO:0000313" key="8">
    <source>
        <dbReference type="Proteomes" id="UP001474421"/>
    </source>
</evidence>
<protein>
    <submittedName>
        <fullName evidence="7">Phospholipase A2 inhibitor subunit B</fullName>
    </submittedName>
</protein>
<evidence type="ECO:0000256" key="4">
    <source>
        <dbReference type="ARBA" id="ARBA00023180"/>
    </source>
</evidence>
<dbReference type="PROSITE" id="PS51450">
    <property type="entry name" value="LRR"/>
    <property type="match status" value="6"/>
</dbReference>
<dbReference type="InterPro" id="IPR001611">
    <property type="entry name" value="Leu-rich_rpt"/>
</dbReference>